<dbReference type="Gene3D" id="1.25.40.10">
    <property type="entry name" value="Tetratricopeptide repeat domain"/>
    <property type="match status" value="4"/>
</dbReference>
<accession>A0ABR2L0Z9</accession>
<dbReference type="Pfam" id="PF00069">
    <property type="entry name" value="Pkinase"/>
    <property type="match status" value="1"/>
</dbReference>
<dbReference type="PANTHER" id="PTHR43628:SF1">
    <property type="entry name" value="CHITIN SYNTHASE REGULATORY FACTOR 2-RELATED"/>
    <property type="match status" value="1"/>
</dbReference>
<dbReference type="Pfam" id="PF08238">
    <property type="entry name" value="Sel1"/>
    <property type="match status" value="17"/>
</dbReference>
<dbReference type="InterPro" id="IPR052945">
    <property type="entry name" value="Mitotic_Regulator"/>
</dbReference>
<dbReference type="InterPro" id="IPR011009">
    <property type="entry name" value="Kinase-like_dom_sf"/>
</dbReference>
<feature type="repeat" description="TPR" evidence="1">
    <location>
        <begin position="1191"/>
        <end position="1224"/>
    </location>
</feature>
<evidence type="ECO:0000313" key="4">
    <source>
        <dbReference type="Proteomes" id="UP001470230"/>
    </source>
</evidence>
<dbReference type="InterPro" id="IPR011990">
    <property type="entry name" value="TPR-like_helical_dom_sf"/>
</dbReference>
<keyword evidence="1" id="KW-0802">TPR repeat</keyword>
<sequence>MSNLVFKDIPKEYESMKDKIQNETIQMLYSKFDFKYLTSDSHEYKFNYFNNKENEDITERFLLNYLVNFNFITYNFMNLLKYDHTPQITNIILCVEGECLFIIGITIDFARKLIQNLKTHQITILNSNTKNSHVSETEEETDFNSEIDNFCSEKNIALEIRNNKFVKISIRALSGFLIRSQFCPTNFFKNKSLFVNNKEHFLNKEFDESEFIVLRCVCSRDKALFYLVFHIKSLCIFMMKKIFHEIVFVNEIEFCKNYSHRCLTKFYGFLKKNKKIIGFIYEYLCNGSLHSFITSRKNTKISEMYVLTIINRLFQGIEYLHSNYLIHRDIKPMNILFDRNFLPFLSDFDTIRSIENISSEIEMTNDIGSDFYSSPEQFHGQPVSYSTDIYSFGLVIYFIFEKQNLISNFQFEKIKSLTDSSVNMQNLFNKCVQYLPSKRLTIEGIKHHIIKEINSLSVHEKYTENKVNEIKQEILTQFVFEGMILKHENYTFFEPLYVPRFEEWSGDISALNQIIEQIDVKMIEYHDFLTKQNNPASFIKLGDLYYNGKLIEQNYSKALNYYKLAADSNSFVKLGDIYYEGNGVEKDYSKAKEYYEKSANLNNSEALNILGDLYYYGEIVEQDYLKAKYYYELAAKLNNSKALKSLGYLYSKGYGVDKDYSKAKKYYELAAELYNSTALNNLGQLYEKGHGVEQNYKKAIEYYELAAELNDSAALNNLGFLYEKGHGVEQDYKKAKRFYKYSSELYNSSAFNNLGRLYFNGQGGKKNYSKAKNCYEFSANLKNPYAFNNLGYLYENGYGVEQDYSKAKEYYELGIKYKDVRALYNLGYLYEKGHGVDQNYTKAKEYYELAADHKDAKALNKLGNLYYDGKGVKQDYIKAKEYYEMSANLNNIESINNLGYLYFTGKGVNKDYLKAKGFFEKSAKYNNLKAIKTLGIIYEKGFGVKKDFLLAKQYYELAVKYNDPESINKLGNLYYYGLGVEQNYSKAKEYYELGAKNKNPISLYILGCMYEKGIGVEQNYLKAKDYYELSSQSKNPEAFLRIGNLYRKGRGVQKDCLIAQDYYELAAKRNNSRAFFYLAYFYINVDISKAIYYLLKSSVIHNERQTIYDSNGQVFHFNRYNKFCYRSFNDVGLIYLFLLDDIEKANDNIKQSAFGEYPFGQNNFGLMNELYFNEYGNAEYMYSKASKNNFALAEFNLGRFYEKNGNFQKSVEYYIKASEDDELPLIFLKHHHHDELLEISKKFIICFTNLKLAEYYFSLNSLDESKKYFCKSFIKLEMNSYKFRFQINNDKVKNIFSYLKEFILNCPLFNFMNIESKEKPVLPNRKEDQFDLYDIEKFEKFEEKEKIKKDFIMIDETVFESPDNLFDFANQNENLKNDFITEINDIIHTVEAILYTPPYSILFGRINWKKPIQKSKENQNFLKGINELFYEGFQ</sequence>
<name>A0ABR2L0Z9_9EUKA</name>
<keyword evidence="4" id="KW-1185">Reference proteome</keyword>
<dbReference type="PANTHER" id="PTHR43628">
    <property type="entry name" value="ACTIVATOR OF C KINASE PROTEIN 1-RELATED"/>
    <property type="match status" value="1"/>
</dbReference>
<dbReference type="EMBL" id="JAPFFF010000002">
    <property type="protein sequence ID" value="KAK8896641.1"/>
    <property type="molecule type" value="Genomic_DNA"/>
</dbReference>
<gene>
    <name evidence="3" type="ORF">M9Y10_014553</name>
</gene>
<proteinExistence type="predicted"/>
<dbReference type="CDD" id="cd00180">
    <property type="entry name" value="PKc"/>
    <property type="match status" value="1"/>
</dbReference>
<dbReference type="InterPro" id="IPR008271">
    <property type="entry name" value="Ser/Thr_kinase_AS"/>
</dbReference>
<dbReference type="SMART" id="SM00671">
    <property type="entry name" value="SEL1"/>
    <property type="match status" value="16"/>
</dbReference>
<evidence type="ECO:0000256" key="1">
    <source>
        <dbReference type="PROSITE-ProRule" id="PRU00339"/>
    </source>
</evidence>
<dbReference type="SUPFAM" id="SSF56112">
    <property type="entry name" value="Protein kinase-like (PK-like)"/>
    <property type="match status" value="1"/>
</dbReference>
<dbReference type="InterPro" id="IPR006597">
    <property type="entry name" value="Sel1-like"/>
</dbReference>
<dbReference type="Gene3D" id="1.10.510.10">
    <property type="entry name" value="Transferase(Phosphotransferase) domain 1"/>
    <property type="match status" value="1"/>
</dbReference>
<dbReference type="InterPro" id="IPR019734">
    <property type="entry name" value="TPR_rpt"/>
</dbReference>
<dbReference type="InterPro" id="IPR000719">
    <property type="entry name" value="Prot_kinase_dom"/>
</dbReference>
<protein>
    <recommendedName>
        <fullName evidence="2">Protein kinase domain-containing protein</fullName>
    </recommendedName>
</protein>
<comment type="caution">
    <text evidence="3">The sequence shown here is derived from an EMBL/GenBank/DDBJ whole genome shotgun (WGS) entry which is preliminary data.</text>
</comment>
<reference evidence="3 4" key="1">
    <citation type="submission" date="2024-04" db="EMBL/GenBank/DDBJ databases">
        <title>Tritrichomonas musculus Genome.</title>
        <authorList>
            <person name="Alves-Ferreira E."/>
            <person name="Grigg M."/>
            <person name="Lorenzi H."/>
            <person name="Galac M."/>
        </authorList>
    </citation>
    <scope>NUCLEOTIDE SEQUENCE [LARGE SCALE GENOMIC DNA]</scope>
    <source>
        <strain evidence="3 4">EAF2021</strain>
    </source>
</reference>
<dbReference type="Proteomes" id="UP001470230">
    <property type="component" value="Unassembled WGS sequence"/>
</dbReference>
<organism evidence="3 4">
    <name type="scientific">Tritrichomonas musculus</name>
    <dbReference type="NCBI Taxonomy" id="1915356"/>
    <lineage>
        <taxon>Eukaryota</taxon>
        <taxon>Metamonada</taxon>
        <taxon>Parabasalia</taxon>
        <taxon>Tritrichomonadida</taxon>
        <taxon>Tritrichomonadidae</taxon>
        <taxon>Tritrichomonas</taxon>
    </lineage>
</organism>
<dbReference type="SMART" id="SM00028">
    <property type="entry name" value="TPR"/>
    <property type="match status" value="6"/>
</dbReference>
<dbReference type="PROSITE" id="PS00108">
    <property type="entry name" value="PROTEIN_KINASE_ST"/>
    <property type="match status" value="1"/>
</dbReference>
<dbReference type="SUPFAM" id="SSF81901">
    <property type="entry name" value="HCP-like"/>
    <property type="match status" value="6"/>
</dbReference>
<evidence type="ECO:0000259" key="2">
    <source>
        <dbReference type="PROSITE" id="PS50011"/>
    </source>
</evidence>
<dbReference type="SMART" id="SM00220">
    <property type="entry name" value="S_TKc"/>
    <property type="match status" value="1"/>
</dbReference>
<feature type="domain" description="Protein kinase" evidence="2">
    <location>
        <begin position="211"/>
        <end position="450"/>
    </location>
</feature>
<dbReference type="PROSITE" id="PS50011">
    <property type="entry name" value="PROTEIN_KINASE_DOM"/>
    <property type="match status" value="1"/>
</dbReference>
<evidence type="ECO:0000313" key="3">
    <source>
        <dbReference type="EMBL" id="KAK8896641.1"/>
    </source>
</evidence>
<dbReference type="PROSITE" id="PS50005">
    <property type="entry name" value="TPR"/>
    <property type="match status" value="1"/>
</dbReference>